<evidence type="ECO:0000313" key="1">
    <source>
        <dbReference type="EMBL" id="KEH39850.1"/>
    </source>
</evidence>
<reference evidence="1 3" key="2">
    <citation type="journal article" date="2014" name="BMC Genomics">
        <title>An improved genome release (version Mt4.0) for the model legume Medicago truncatula.</title>
        <authorList>
            <person name="Tang H."/>
            <person name="Krishnakumar V."/>
            <person name="Bidwell S."/>
            <person name="Rosen B."/>
            <person name="Chan A."/>
            <person name="Zhou S."/>
            <person name="Gentzbittel L."/>
            <person name="Childs K.L."/>
            <person name="Yandell M."/>
            <person name="Gundlach H."/>
            <person name="Mayer K.F."/>
            <person name="Schwartz D.C."/>
            <person name="Town C.D."/>
        </authorList>
    </citation>
    <scope>GENOME REANNOTATION</scope>
    <source>
        <strain evidence="1">A17</strain>
        <strain evidence="2 3">cv. Jemalong A17</strain>
    </source>
</reference>
<name>A0A072VP07_MEDTR</name>
<protein>
    <recommendedName>
        <fullName evidence="4">Integrase zinc-binding domain-containing protein</fullName>
    </recommendedName>
</protein>
<accession>A0A072VP07</accession>
<dbReference type="Proteomes" id="UP000002051">
    <property type="component" value="Unassembled WGS sequence"/>
</dbReference>
<organism evidence="1 3">
    <name type="scientific">Medicago truncatula</name>
    <name type="common">Barrel medic</name>
    <name type="synonym">Medicago tribuloides</name>
    <dbReference type="NCBI Taxonomy" id="3880"/>
    <lineage>
        <taxon>Eukaryota</taxon>
        <taxon>Viridiplantae</taxon>
        <taxon>Streptophyta</taxon>
        <taxon>Embryophyta</taxon>
        <taxon>Tracheophyta</taxon>
        <taxon>Spermatophyta</taxon>
        <taxon>Magnoliopsida</taxon>
        <taxon>eudicotyledons</taxon>
        <taxon>Gunneridae</taxon>
        <taxon>Pentapetalae</taxon>
        <taxon>rosids</taxon>
        <taxon>fabids</taxon>
        <taxon>Fabales</taxon>
        <taxon>Fabaceae</taxon>
        <taxon>Papilionoideae</taxon>
        <taxon>50 kb inversion clade</taxon>
        <taxon>NPAAA clade</taxon>
        <taxon>Hologalegina</taxon>
        <taxon>IRL clade</taxon>
        <taxon>Trifolieae</taxon>
        <taxon>Medicago</taxon>
    </lineage>
</organism>
<evidence type="ECO:0008006" key="4">
    <source>
        <dbReference type="Google" id="ProtNLM"/>
    </source>
</evidence>
<gene>
    <name evidence="1" type="ordered locus">MTR_1g012930</name>
</gene>
<dbReference type="HOGENOM" id="CLU_2187791_0_0_1"/>
<sequence>MEICMRKESIEFSSNVWEEKNLSVMGEVHEGLCGSHRVVHTIKWLIYRHGYYWPTIMANCFQNAKGCEMCQLNGLIIQRTSIDLLANKQILVMQGMNYGSDWKNISYFL</sequence>
<evidence type="ECO:0000313" key="3">
    <source>
        <dbReference type="Proteomes" id="UP000002051"/>
    </source>
</evidence>
<dbReference type="Gene3D" id="1.10.340.70">
    <property type="match status" value="1"/>
</dbReference>
<dbReference type="AlphaFoldDB" id="A0A072VP07"/>
<evidence type="ECO:0000313" key="2">
    <source>
        <dbReference type="EnsemblPlants" id="KEH39850"/>
    </source>
</evidence>
<reference evidence="1 3" key="1">
    <citation type="journal article" date="2011" name="Nature">
        <title>The Medicago genome provides insight into the evolution of rhizobial symbioses.</title>
        <authorList>
            <person name="Young N.D."/>
            <person name="Debelle F."/>
            <person name="Oldroyd G.E."/>
            <person name="Geurts R."/>
            <person name="Cannon S.B."/>
            <person name="Udvardi M.K."/>
            <person name="Benedito V.A."/>
            <person name="Mayer K.F."/>
            <person name="Gouzy J."/>
            <person name="Schoof H."/>
            <person name="Van de Peer Y."/>
            <person name="Proost S."/>
            <person name="Cook D.R."/>
            <person name="Meyers B.C."/>
            <person name="Spannagl M."/>
            <person name="Cheung F."/>
            <person name="De Mita S."/>
            <person name="Krishnakumar V."/>
            <person name="Gundlach H."/>
            <person name="Zhou S."/>
            <person name="Mudge J."/>
            <person name="Bharti A.K."/>
            <person name="Murray J.D."/>
            <person name="Naoumkina M.A."/>
            <person name="Rosen B."/>
            <person name="Silverstein K.A."/>
            <person name="Tang H."/>
            <person name="Rombauts S."/>
            <person name="Zhao P.X."/>
            <person name="Zhou P."/>
            <person name="Barbe V."/>
            <person name="Bardou P."/>
            <person name="Bechner M."/>
            <person name="Bellec A."/>
            <person name="Berger A."/>
            <person name="Berges H."/>
            <person name="Bidwell S."/>
            <person name="Bisseling T."/>
            <person name="Choisne N."/>
            <person name="Couloux A."/>
            <person name="Denny R."/>
            <person name="Deshpande S."/>
            <person name="Dai X."/>
            <person name="Doyle J.J."/>
            <person name="Dudez A.M."/>
            <person name="Farmer A.D."/>
            <person name="Fouteau S."/>
            <person name="Franken C."/>
            <person name="Gibelin C."/>
            <person name="Gish J."/>
            <person name="Goldstein S."/>
            <person name="Gonzalez A.J."/>
            <person name="Green P.J."/>
            <person name="Hallab A."/>
            <person name="Hartog M."/>
            <person name="Hua A."/>
            <person name="Humphray S.J."/>
            <person name="Jeong D.H."/>
            <person name="Jing Y."/>
            <person name="Jocker A."/>
            <person name="Kenton S.M."/>
            <person name="Kim D.J."/>
            <person name="Klee K."/>
            <person name="Lai H."/>
            <person name="Lang C."/>
            <person name="Lin S."/>
            <person name="Macmil S.L."/>
            <person name="Magdelenat G."/>
            <person name="Matthews L."/>
            <person name="McCorrison J."/>
            <person name="Monaghan E.L."/>
            <person name="Mun J.H."/>
            <person name="Najar F.Z."/>
            <person name="Nicholson C."/>
            <person name="Noirot C."/>
            <person name="O'Bleness M."/>
            <person name="Paule C.R."/>
            <person name="Poulain J."/>
            <person name="Prion F."/>
            <person name="Qin B."/>
            <person name="Qu C."/>
            <person name="Retzel E.F."/>
            <person name="Riddle C."/>
            <person name="Sallet E."/>
            <person name="Samain S."/>
            <person name="Samson N."/>
            <person name="Sanders I."/>
            <person name="Saurat O."/>
            <person name="Scarpelli C."/>
            <person name="Schiex T."/>
            <person name="Segurens B."/>
            <person name="Severin A.J."/>
            <person name="Sherrier D.J."/>
            <person name="Shi R."/>
            <person name="Sims S."/>
            <person name="Singer S.R."/>
            <person name="Sinharoy S."/>
            <person name="Sterck L."/>
            <person name="Viollet A."/>
            <person name="Wang B.B."/>
            <person name="Wang K."/>
            <person name="Wang M."/>
            <person name="Wang X."/>
            <person name="Warfsmann J."/>
            <person name="Weissenbach J."/>
            <person name="White D.D."/>
            <person name="White J.D."/>
            <person name="Wiley G.B."/>
            <person name="Wincker P."/>
            <person name="Xing Y."/>
            <person name="Yang L."/>
            <person name="Yao Z."/>
            <person name="Ying F."/>
            <person name="Zhai J."/>
            <person name="Zhou L."/>
            <person name="Zuber A."/>
            <person name="Denarie J."/>
            <person name="Dixon R.A."/>
            <person name="May G.D."/>
            <person name="Schwartz D.C."/>
            <person name="Rogers J."/>
            <person name="Quetier F."/>
            <person name="Town C.D."/>
            <person name="Roe B.A."/>
        </authorList>
    </citation>
    <scope>NUCLEOTIDE SEQUENCE [LARGE SCALE GENOMIC DNA]</scope>
    <source>
        <strain evidence="1">A17</strain>
        <strain evidence="2 3">cv. Jemalong A17</strain>
    </source>
</reference>
<keyword evidence="3" id="KW-1185">Reference proteome</keyword>
<proteinExistence type="predicted"/>
<reference evidence="2" key="3">
    <citation type="submission" date="2015-04" db="UniProtKB">
        <authorList>
            <consortium name="EnsemblPlants"/>
        </authorList>
    </citation>
    <scope>IDENTIFICATION</scope>
    <source>
        <strain evidence="2">cv. Jemalong A17</strain>
    </source>
</reference>
<dbReference type="EMBL" id="CM001217">
    <property type="protein sequence ID" value="KEH39850.1"/>
    <property type="molecule type" value="Genomic_DNA"/>
</dbReference>
<dbReference type="EnsemblPlants" id="KEH39850">
    <property type="protein sequence ID" value="KEH39850"/>
    <property type="gene ID" value="MTR_1g012930"/>
</dbReference>